<keyword evidence="4" id="KW-0804">Transcription</keyword>
<dbReference type="PATRIC" id="fig|1310607.3.peg.75"/>
<dbReference type="PRINTS" id="PR00032">
    <property type="entry name" value="HTHARAC"/>
</dbReference>
<dbReference type="SUPFAM" id="SSF51182">
    <property type="entry name" value="RmlC-like cupins"/>
    <property type="match status" value="1"/>
</dbReference>
<accession>A0A009QQM0</accession>
<dbReference type="GO" id="GO:0043565">
    <property type="term" value="F:sequence-specific DNA binding"/>
    <property type="evidence" value="ECO:0007669"/>
    <property type="project" value="InterPro"/>
</dbReference>
<dbReference type="InterPro" id="IPR014710">
    <property type="entry name" value="RmlC-like_jellyroll"/>
</dbReference>
<dbReference type="InterPro" id="IPR009057">
    <property type="entry name" value="Homeodomain-like_sf"/>
</dbReference>
<evidence type="ECO:0000313" key="7">
    <source>
        <dbReference type="Proteomes" id="UP000021108"/>
    </source>
</evidence>
<feature type="domain" description="HTH araC/xylS-type" evidence="5">
    <location>
        <begin position="158"/>
        <end position="258"/>
    </location>
</feature>
<dbReference type="InterPro" id="IPR018060">
    <property type="entry name" value="HTH_AraC"/>
</dbReference>
<dbReference type="InterPro" id="IPR018062">
    <property type="entry name" value="HTH_AraC-typ_CS"/>
</dbReference>
<dbReference type="InterPro" id="IPR020449">
    <property type="entry name" value="Tscrpt_reg_AraC-type_HTH"/>
</dbReference>
<name>A0A009QQM0_ACIBA</name>
<sequence>MSDSLIQSDLSELVIGLSSEHSYREITPTHTHTRAQFLYASTGNIQVFTPNHVWIVPPMCALWIPANVEHSVISLSHVKLNTALVEVNAAARMGQHCFIIRVSNLLHELLIRLNEIEREDTPNTATSQELSRSLQILIFEEIQRANLLPIQIPWPKDKRLLKICQELLHTPNHSRDLTDWADDIGASSRTLMRMFQKETGLSYRAWVQQMHIALALSKIANGESIAQISESLGYTNPSAFSAMFKRHLGKTPQQFRSAAMSL</sequence>
<evidence type="ECO:0000313" key="6">
    <source>
        <dbReference type="EMBL" id="EXC09837.1"/>
    </source>
</evidence>
<proteinExistence type="predicted"/>
<evidence type="ECO:0000259" key="5">
    <source>
        <dbReference type="PROSITE" id="PS01124"/>
    </source>
</evidence>
<dbReference type="AlphaFoldDB" id="A0A009QQM0"/>
<dbReference type="Gene3D" id="2.60.120.10">
    <property type="entry name" value="Jelly Rolls"/>
    <property type="match status" value="1"/>
</dbReference>
<dbReference type="EMBL" id="JEXD01000001">
    <property type="protein sequence ID" value="EXC09837.1"/>
    <property type="molecule type" value="Genomic_DNA"/>
</dbReference>
<dbReference type="PANTHER" id="PTHR11019">
    <property type="entry name" value="HTH-TYPE TRANSCRIPTIONAL REGULATOR NIMR"/>
    <property type="match status" value="1"/>
</dbReference>
<evidence type="ECO:0000256" key="3">
    <source>
        <dbReference type="ARBA" id="ARBA00023125"/>
    </source>
</evidence>
<protein>
    <submittedName>
        <fullName evidence="6">Bacterial regulatory helix-turn-helix s, AraC family protein</fullName>
    </submittedName>
</protein>
<dbReference type="PROSITE" id="PS01124">
    <property type="entry name" value="HTH_ARAC_FAMILY_2"/>
    <property type="match status" value="1"/>
</dbReference>
<dbReference type="RefSeq" id="WP_001285128.1">
    <property type="nucleotide sequence ID" value="NZ_JEXD01000001.1"/>
</dbReference>
<comment type="caution">
    <text evidence="6">The sequence shown here is derived from an EMBL/GenBank/DDBJ whole genome shotgun (WGS) entry which is preliminary data.</text>
</comment>
<dbReference type="Gene3D" id="1.10.10.60">
    <property type="entry name" value="Homeodomain-like"/>
    <property type="match status" value="2"/>
</dbReference>
<evidence type="ECO:0000256" key="1">
    <source>
        <dbReference type="ARBA" id="ARBA00022491"/>
    </source>
</evidence>
<evidence type="ECO:0000256" key="4">
    <source>
        <dbReference type="ARBA" id="ARBA00023163"/>
    </source>
</evidence>
<dbReference type="PROSITE" id="PS00041">
    <property type="entry name" value="HTH_ARAC_FAMILY_1"/>
    <property type="match status" value="1"/>
</dbReference>
<dbReference type="SUPFAM" id="SSF46689">
    <property type="entry name" value="Homeodomain-like"/>
    <property type="match status" value="1"/>
</dbReference>
<organism evidence="6 7">
    <name type="scientific">Acinetobacter baumannii 625974</name>
    <dbReference type="NCBI Taxonomy" id="1310607"/>
    <lineage>
        <taxon>Bacteria</taxon>
        <taxon>Pseudomonadati</taxon>
        <taxon>Pseudomonadota</taxon>
        <taxon>Gammaproteobacteria</taxon>
        <taxon>Moraxellales</taxon>
        <taxon>Moraxellaceae</taxon>
        <taxon>Acinetobacter</taxon>
        <taxon>Acinetobacter calcoaceticus/baumannii complex</taxon>
    </lineage>
</organism>
<dbReference type="SMART" id="SM00342">
    <property type="entry name" value="HTH_ARAC"/>
    <property type="match status" value="1"/>
</dbReference>
<dbReference type="CDD" id="cd06124">
    <property type="entry name" value="cupin_NimR-like_N"/>
    <property type="match status" value="1"/>
</dbReference>
<dbReference type="InterPro" id="IPR011051">
    <property type="entry name" value="RmlC_Cupin_sf"/>
</dbReference>
<dbReference type="Pfam" id="PF12833">
    <property type="entry name" value="HTH_18"/>
    <property type="match status" value="1"/>
</dbReference>
<reference evidence="6 7" key="1">
    <citation type="submission" date="2014-02" db="EMBL/GenBank/DDBJ databases">
        <title>Comparative genomics and transcriptomics to identify genetic mechanisms underlying the emergence of carbapenem resistant Acinetobacter baumannii (CRAb).</title>
        <authorList>
            <person name="Harris A.D."/>
            <person name="Johnson K.J."/>
            <person name="George J."/>
            <person name="Shefchek K."/>
            <person name="Daugherty S.C."/>
            <person name="Parankush S."/>
            <person name="Sadzewicz L."/>
            <person name="Tallon L."/>
            <person name="Sengamalay N."/>
            <person name="Hazen T.H."/>
            <person name="Rasko D.A."/>
        </authorList>
    </citation>
    <scope>NUCLEOTIDE SEQUENCE [LARGE SCALE GENOMIC DNA]</scope>
    <source>
        <strain evidence="6 7">625974</strain>
    </source>
</reference>
<gene>
    <name evidence="6" type="ORF">J506_0074</name>
</gene>
<keyword evidence="3" id="KW-0238">DNA-binding</keyword>
<keyword evidence="2" id="KW-0805">Transcription regulation</keyword>
<evidence type="ECO:0000256" key="2">
    <source>
        <dbReference type="ARBA" id="ARBA00023015"/>
    </source>
</evidence>
<dbReference type="FunFam" id="1.10.10.60:FF:000132">
    <property type="entry name" value="AraC family transcriptional regulator"/>
    <property type="match status" value="1"/>
</dbReference>
<dbReference type="Proteomes" id="UP000021108">
    <property type="component" value="Unassembled WGS sequence"/>
</dbReference>
<keyword evidence="1" id="KW-0678">Repressor</keyword>
<dbReference type="GO" id="GO:0003700">
    <property type="term" value="F:DNA-binding transcription factor activity"/>
    <property type="evidence" value="ECO:0007669"/>
    <property type="project" value="InterPro"/>
</dbReference>
<dbReference type="PANTHER" id="PTHR11019:SF159">
    <property type="entry name" value="TRANSCRIPTIONAL REGULATOR-RELATED"/>
    <property type="match status" value="1"/>
</dbReference>